<dbReference type="GO" id="GO:0016117">
    <property type="term" value="P:carotenoid biosynthetic process"/>
    <property type="evidence" value="ECO:0007669"/>
    <property type="project" value="UniProtKB-KW"/>
</dbReference>
<keyword evidence="6 11" id="KW-0472">Membrane</keyword>
<dbReference type="InterPro" id="IPR001173">
    <property type="entry name" value="Glyco_trans_2-like"/>
</dbReference>
<evidence type="ECO:0000256" key="6">
    <source>
        <dbReference type="ARBA" id="ARBA00023136"/>
    </source>
</evidence>
<feature type="domain" description="Glycosyltransferase 2-like" evidence="12">
    <location>
        <begin position="47"/>
        <end position="176"/>
    </location>
</feature>
<evidence type="ECO:0000256" key="5">
    <source>
        <dbReference type="ARBA" id="ARBA00022746"/>
    </source>
</evidence>
<comment type="subcellular location">
    <subcellularLocation>
        <location evidence="1">Cell membrane</location>
    </subcellularLocation>
</comment>
<proteinExistence type="inferred from homology"/>
<keyword evidence="11" id="KW-1133">Transmembrane helix</keyword>
<keyword evidence="2" id="KW-1003">Cell membrane</keyword>
<protein>
    <recommendedName>
        <fullName evidence="10">4,4'-diaponeurosporenoate glycosyltransferase</fullName>
    </recommendedName>
</protein>
<reference evidence="13 14" key="1">
    <citation type="submission" date="2017-08" db="EMBL/GenBank/DDBJ databases">
        <title>Complete Genome Sequence of Bacillus kochii Oregon-R-modENCODE STRAIN BDGP4, isolated from Drosophila melanogaster gut.</title>
        <authorList>
            <person name="Wan K.H."/>
            <person name="Yu C."/>
            <person name="Park S."/>
            <person name="Hammonds A.S."/>
            <person name="Booth B.W."/>
            <person name="Celniker S.E."/>
        </authorList>
    </citation>
    <scope>NUCLEOTIDE SEQUENCE [LARGE SCALE GENOMIC DNA]</scope>
    <source>
        <strain evidence="13 14">BDGP4</strain>
    </source>
</reference>
<dbReference type="PANTHER" id="PTHR43646">
    <property type="entry name" value="GLYCOSYLTRANSFERASE"/>
    <property type="match status" value="1"/>
</dbReference>
<evidence type="ECO:0000256" key="1">
    <source>
        <dbReference type="ARBA" id="ARBA00004236"/>
    </source>
</evidence>
<dbReference type="RefSeq" id="WP_095372250.1">
    <property type="nucleotide sequence ID" value="NZ_CP022983.1"/>
</dbReference>
<name>A0A248TKR1_9BACI</name>
<feature type="transmembrane region" description="Helical" evidence="11">
    <location>
        <begin position="281"/>
        <end position="302"/>
    </location>
</feature>
<evidence type="ECO:0000256" key="3">
    <source>
        <dbReference type="ARBA" id="ARBA00022676"/>
    </source>
</evidence>
<dbReference type="GO" id="GO:0005886">
    <property type="term" value="C:plasma membrane"/>
    <property type="evidence" value="ECO:0007669"/>
    <property type="project" value="UniProtKB-SubCell"/>
</dbReference>
<accession>A0A248TKR1</accession>
<evidence type="ECO:0000313" key="13">
    <source>
        <dbReference type="EMBL" id="ASV68680.1"/>
    </source>
</evidence>
<evidence type="ECO:0000256" key="8">
    <source>
        <dbReference type="ARBA" id="ARBA00037904"/>
    </source>
</evidence>
<dbReference type="OrthoDB" id="9806525at2"/>
<gene>
    <name evidence="13" type="ORF">CKF48_16140</name>
</gene>
<keyword evidence="11" id="KW-0812">Transmembrane</keyword>
<keyword evidence="4" id="KW-0808">Transferase</keyword>
<dbReference type="PANTHER" id="PTHR43646:SF2">
    <property type="entry name" value="GLYCOSYLTRANSFERASE 2-LIKE DOMAIN-CONTAINING PROTEIN"/>
    <property type="match status" value="1"/>
</dbReference>
<dbReference type="EMBL" id="CP022983">
    <property type="protein sequence ID" value="ASV68680.1"/>
    <property type="molecule type" value="Genomic_DNA"/>
</dbReference>
<comment type="similarity">
    <text evidence="9">Belongs to the glycosyltransferase 2 family. CrtQ subfamily.</text>
</comment>
<comment type="function">
    <text evidence="7">Catalyzes the glycosylation of 4,4'-diaponeurosporenoate, i.e. the esterification of glucose at the C1'' position with the carboxyl group of 4,4'-diaponeurosporenic acid, to form glycosyl-4,4'-diaponeurosporenoate. This is a step in the biosynthesis of staphyloxanthin, an orange pigment present in most staphylococci strains.</text>
</comment>
<dbReference type="Gene3D" id="3.90.550.10">
    <property type="entry name" value="Spore Coat Polysaccharide Biosynthesis Protein SpsA, Chain A"/>
    <property type="match status" value="1"/>
</dbReference>
<dbReference type="Proteomes" id="UP000215137">
    <property type="component" value="Chromosome"/>
</dbReference>
<feature type="transmembrane region" description="Helical" evidence="11">
    <location>
        <begin position="339"/>
        <end position="361"/>
    </location>
</feature>
<keyword evidence="14" id="KW-1185">Reference proteome</keyword>
<dbReference type="SUPFAM" id="SSF53448">
    <property type="entry name" value="Nucleotide-diphospho-sugar transferases"/>
    <property type="match status" value="1"/>
</dbReference>
<feature type="transmembrane region" description="Helical" evidence="11">
    <location>
        <begin position="309"/>
        <end position="327"/>
    </location>
</feature>
<organism evidence="13 14">
    <name type="scientific">Cytobacillus kochii</name>
    <dbReference type="NCBI Taxonomy" id="859143"/>
    <lineage>
        <taxon>Bacteria</taxon>
        <taxon>Bacillati</taxon>
        <taxon>Bacillota</taxon>
        <taxon>Bacilli</taxon>
        <taxon>Bacillales</taxon>
        <taxon>Bacillaceae</taxon>
        <taxon>Cytobacillus</taxon>
    </lineage>
</organism>
<dbReference type="KEGG" id="bko:CKF48_16140"/>
<dbReference type="AlphaFoldDB" id="A0A248TKR1"/>
<sequence length="377" mass="42423">MVLTGILTVLVLFIIFGLLSGKLMLWEIPTAEKKSTKLVSPLIEQVSIIIPARNEAKRLPNLLTSLQQQIMQPREIIVIDDGSVDSTASIAMHYGAKVLNTNTLRENWKGKSAACWLGANEANGDFLLFLDADTFFEHPDSLQNLMQTYERYGKTGILSVQPFHRIKKSYENLSLLFNMIVFAGMNVFTIFRQKIPPAGAFGPCILCNTHEYLQTGGHQKVGEAIMDDLVLGGIFSKEGFPVHCISGKDLISFRMYPEGIKGLIEGWTKSFATASKATHSFITILISLWIAGAFSSVAFILLSLWQSSLSLLLISLGFYLLYIYHLILQSQKIGRFHIASIVLYPFLFCFFTLTFVYSLYLTRIKKRVNWRGRKVKV</sequence>
<comment type="pathway">
    <text evidence="8">Carotenoid biosynthesis; staphyloxanthin biosynthesis; staphyloxanthin from farnesyl diphosphate: step 4/5.</text>
</comment>
<dbReference type="CDD" id="cd00761">
    <property type="entry name" value="Glyco_tranf_GTA_type"/>
    <property type="match status" value="1"/>
</dbReference>
<evidence type="ECO:0000256" key="10">
    <source>
        <dbReference type="ARBA" id="ARBA00040345"/>
    </source>
</evidence>
<dbReference type="GO" id="GO:0016757">
    <property type="term" value="F:glycosyltransferase activity"/>
    <property type="evidence" value="ECO:0007669"/>
    <property type="project" value="UniProtKB-KW"/>
</dbReference>
<keyword evidence="5" id="KW-0125">Carotenoid biosynthesis</keyword>
<keyword evidence="3" id="KW-0328">Glycosyltransferase</keyword>
<evidence type="ECO:0000256" key="11">
    <source>
        <dbReference type="SAM" id="Phobius"/>
    </source>
</evidence>
<evidence type="ECO:0000313" key="14">
    <source>
        <dbReference type="Proteomes" id="UP000215137"/>
    </source>
</evidence>
<evidence type="ECO:0000259" key="12">
    <source>
        <dbReference type="Pfam" id="PF00535"/>
    </source>
</evidence>
<feature type="transmembrane region" description="Helical" evidence="11">
    <location>
        <begin position="6"/>
        <end position="25"/>
    </location>
</feature>
<dbReference type="InterPro" id="IPR029044">
    <property type="entry name" value="Nucleotide-diphossugar_trans"/>
</dbReference>
<evidence type="ECO:0000256" key="9">
    <source>
        <dbReference type="ARBA" id="ARBA00038120"/>
    </source>
</evidence>
<evidence type="ECO:0000256" key="4">
    <source>
        <dbReference type="ARBA" id="ARBA00022679"/>
    </source>
</evidence>
<evidence type="ECO:0000256" key="7">
    <source>
        <dbReference type="ARBA" id="ARBA00037281"/>
    </source>
</evidence>
<dbReference type="Pfam" id="PF00535">
    <property type="entry name" value="Glycos_transf_2"/>
    <property type="match status" value="1"/>
</dbReference>
<feature type="transmembrane region" description="Helical" evidence="11">
    <location>
        <begin position="173"/>
        <end position="191"/>
    </location>
</feature>
<evidence type="ECO:0000256" key="2">
    <source>
        <dbReference type="ARBA" id="ARBA00022475"/>
    </source>
</evidence>